<name>V6LKT1_9EUKA</name>
<organism evidence="1">
    <name type="scientific">Spironucleus salmonicida</name>
    <dbReference type="NCBI Taxonomy" id="348837"/>
    <lineage>
        <taxon>Eukaryota</taxon>
        <taxon>Metamonada</taxon>
        <taxon>Diplomonadida</taxon>
        <taxon>Hexamitidae</taxon>
        <taxon>Hexamitinae</taxon>
        <taxon>Spironucleus</taxon>
    </lineage>
</organism>
<dbReference type="AlphaFoldDB" id="V6LKT1"/>
<proteinExistence type="predicted"/>
<gene>
    <name evidence="1" type="ORF">SS50377_15817</name>
</gene>
<sequence length="206" mass="23394">MGFAGWDAIRSCDGLTQYLQGAWWTTMGISADALYCAPGKYHRQQNTILTHAQHARSSTNVFILQFQGTCKRRNASVQQRLQRLQRTSQQGVAIPVAYVQISVLSRVAAYQRRSRYSHSESVLVLRFCMRPGSDGQSARQRGLIFKGQLRPHVSQSLPHEVPEHITFQIKYKIPFHLKFTFAMVTIMQRARPHDSICRCSVSTAPS</sequence>
<protein>
    <submittedName>
        <fullName evidence="1">Uncharacterized protein</fullName>
    </submittedName>
</protein>
<accession>V6LKT1</accession>
<reference evidence="1" key="1">
    <citation type="journal article" date="2014" name="PLoS Genet.">
        <title>The Genome of Spironucleus salmonicida Highlights a Fish Pathogen Adapted to Fluctuating Environments.</title>
        <authorList>
            <person name="Xu F."/>
            <person name="Jerlstrom-Hultqvist J."/>
            <person name="Einarsson E."/>
            <person name="Astvaldsson A."/>
            <person name="Svard S.G."/>
            <person name="Andersson J.O."/>
        </authorList>
    </citation>
    <scope>NUCLEOTIDE SEQUENCE</scope>
</reference>
<evidence type="ECO:0000313" key="1">
    <source>
        <dbReference type="EMBL" id="EST44346.1"/>
    </source>
</evidence>
<dbReference type="EMBL" id="KI546118">
    <property type="protein sequence ID" value="EST44346.1"/>
    <property type="molecule type" value="Genomic_DNA"/>
</dbReference>